<dbReference type="CDD" id="cd04301">
    <property type="entry name" value="NAT_SF"/>
    <property type="match status" value="1"/>
</dbReference>
<dbReference type="InterPro" id="IPR000182">
    <property type="entry name" value="GNAT_dom"/>
</dbReference>
<dbReference type="Proteomes" id="UP000464314">
    <property type="component" value="Chromosome"/>
</dbReference>
<evidence type="ECO:0000256" key="1">
    <source>
        <dbReference type="ARBA" id="ARBA00022679"/>
    </source>
</evidence>
<gene>
    <name evidence="4" type="ORF">Ana3638_02960</name>
</gene>
<name>A0A6P1TIG9_9FIRM</name>
<reference evidence="4 5" key="1">
    <citation type="submission" date="2020-01" db="EMBL/GenBank/DDBJ databases">
        <title>Genome analysis of Anaerocolumna sp. CBA3638.</title>
        <authorList>
            <person name="Kim J."/>
            <person name="Roh S.W."/>
        </authorList>
    </citation>
    <scope>NUCLEOTIDE SEQUENCE [LARGE SCALE GENOMIC DNA]</scope>
    <source>
        <strain evidence="4 5">CBA3638</strain>
    </source>
</reference>
<evidence type="ECO:0000256" key="2">
    <source>
        <dbReference type="ARBA" id="ARBA00023315"/>
    </source>
</evidence>
<feature type="domain" description="N-acetyltransferase" evidence="3">
    <location>
        <begin position="1"/>
        <end position="154"/>
    </location>
</feature>
<dbReference type="InterPro" id="IPR050680">
    <property type="entry name" value="YpeA/RimI_acetyltransf"/>
</dbReference>
<dbReference type="AlphaFoldDB" id="A0A6P1TIG9"/>
<dbReference type="PANTHER" id="PTHR43420">
    <property type="entry name" value="ACETYLTRANSFERASE"/>
    <property type="match status" value="1"/>
</dbReference>
<keyword evidence="2" id="KW-0012">Acyltransferase</keyword>
<dbReference type="SUPFAM" id="SSF55729">
    <property type="entry name" value="Acyl-CoA N-acyltransferases (Nat)"/>
    <property type="match status" value="1"/>
</dbReference>
<dbReference type="Pfam" id="PF00583">
    <property type="entry name" value="Acetyltransf_1"/>
    <property type="match status" value="1"/>
</dbReference>
<proteinExistence type="predicted"/>
<dbReference type="RefSeq" id="WP_161836718.1">
    <property type="nucleotide sequence ID" value="NZ_CP048000.1"/>
</dbReference>
<keyword evidence="1 4" id="KW-0808">Transferase</keyword>
<dbReference type="InterPro" id="IPR016181">
    <property type="entry name" value="Acyl_CoA_acyltransferase"/>
</dbReference>
<dbReference type="Gene3D" id="3.40.630.30">
    <property type="match status" value="1"/>
</dbReference>
<dbReference type="EMBL" id="CP048000">
    <property type="protein sequence ID" value="QHQ59882.1"/>
    <property type="molecule type" value="Genomic_DNA"/>
</dbReference>
<protein>
    <submittedName>
        <fullName evidence="4">GNAT family N-acetyltransferase</fullName>
    </submittedName>
</protein>
<accession>A0A6P1TIG9</accession>
<dbReference type="GO" id="GO:0016747">
    <property type="term" value="F:acyltransferase activity, transferring groups other than amino-acyl groups"/>
    <property type="evidence" value="ECO:0007669"/>
    <property type="project" value="InterPro"/>
</dbReference>
<evidence type="ECO:0000313" key="4">
    <source>
        <dbReference type="EMBL" id="QHQ59882.1"/>
    </source>
</evidence>
<dbReference type="PROSITE" id="PS51186">
    <property type="entry name" value="GNAT"/>
    <property type="match status" value="1"/>
</dbReference>
<organism evidence="4 5">
    <name type="scientific">Anaerocolumna sedimenticola</name>
    <dbReference type="NCBI Taxonomy" id="2696063"/>
    <lineage>
        <taxon>Bacteria</taxon>
        <taxon>Bacillati</taxon>
        <taxon>Bacillota</taxon>
        <taxon>Clostridia</taxon>
        <taxon>Lachnospirales</taxon>
        <taxon>Lachnospiraceae</taxon>
        <taxon>Anaerocolumna</taxon>
    </lineage>
</organism>
<evidence type="ECO:0000259" key="3">
    <source>
        <dbReference type="PROSITE" id="PS51186"/>
    </source>
</evidence>
<dbReference type="KEGG" id="anr:Ana3638_02960"/>
<dbReference type="PANTHER" id="PTHR43420:SF44">
    <property type="entry name" value="ACETYLTRANSFERASE YPEA"/>
    <property type="match status" value="1"/>
</dbReference>
<sequence length="154" mass="17833">MEIEIIKGSLDYLEGCEEALDHSELGDKYFSDKEFTRKALEEGFEKDEIFIAVDKNKKCLGFIWFIMNGIFHSFPYLHVIAVNEESRGQGIGKQLLIFFEDYCFKTCSKVFLVVADFNPDAKRLYESIGYIEVGVIPGLYREGITEQLMMKLRE</sequence>
<evidence type="ECO:0000313" key="5">
    <source>
        <dbReference type="Proteomes" id="UP000464314"/>
    </source>
</evidence>
<keyword evidence="5" id="KW-1185">Reference proteome</keyword>